<keyword evidence="2" id="KW-0806">Transcription termination</keyword>
<evidence type="ECO:0000256" key="1">
    <source>
        <dbReference type="ARBA" id="ARBA00007692"/>
    </source>
</evidence>
<dbReference type="GO" id="GO:0003676">
    <property type="term" value="F:nucleic acid binding"/>
    <property type="evidence" value="ECO:0007669"/>
    <property type="project" value="InterPro"/>
</dbReference>
<evidence type="ECO:0000313" key="4">
    <source>
        <dbReference type="EMBL" id="KAK2649376.1"/>
    </source>
</evidence>
<accession>A0AAD9U7J8</accession>
<comment type="caution">
    <text evidence="4">The sequence shown here is derived from an EMBL/GenBank/DDBJ whole genome shotgun (WGS) entry which is preliminary data.</text>
</comment>
<evidence type="ECO:0000256" key="3">
    <source>
        <dbReference type="ARBA" id="ARBA00022946"/>
    </source>
</evidence>
<keyword evidence="2" id="KW-0804">Transcription</keyword>
<dbReference type="PANTHER" id="PTHR13068">
    <property type="entry name" value="CGI-12 PROTEIN-RELATED"/>
    <property type="match status" value="1"/>
</dbReference>
<dbReference type="InterPro" id="IPR038538">
    <property type="entry name" value="MTERF_sf"/>
</dbReference>
<comment type="similarity">
    <text evidence="1">Belongs to the mTERF family.</text>
</comment>
<gene>
    <name evidence="4" type="ORF">Ddye_016865</name>
</gene>
<dbReference type="Pfam" id="PF02536">
    <property type="entry name" value="mTERF"/>
    <property type="match status" value="1"/>
</dbReference>
<keyword evidence="2" id="KW-0805">Transcription regulation</keyword>
<keyword evidence="3" id="KW-0809">Transit peptide</keyword>
<dbReference type="Proteomes" id="UP001280121">
    <property type="component" value="Unassembled WGS sequence"/>
</dbReference>
<reference evidence="4" key="1">
    <citation type="journal article" date="2023" name="Plant J.">
        <title>Genome sequences and population genomics provide insights into the demographic history, inbreeding, and mutation load of two 'living fossil' tree species of Dipteronia.</title>
        <authorList>
            <person name="Feng Y."/>
            <person name="Comes H.P."/>
            <person name="Chen J."/>
            <person name="Zhu S."/>
            <person name="Lu R."/>
            <person name="Zhang X."/>
            <person name="Li P."/>
            <person name="Qiu J."/>
            <person name="Olsen K.M."/>
            <person name="Qiu Y."/>
        </authorList>
    </citation>
    <scope>NUCLEOTIDE SEQUENCE</scope>
    <source>
        <strain evidence="4">KIB01</strain>
    </source>
</reference>
<dbReference type="PANTHER" id="PTHR13068:SF133">
    <property type="entry name" value="MITOCHONDRIAL TRANSCRIPTION TERMINATION FACTOR FAMILY PROTEIN"/>
    <property type="match status" value="1"/>
</dbReference>
<dbReference type="GO" id="GO:0006353">
    <property type="term" value="P:DNA-templated transcription termination"/>
    <property type="evidence" value="ECO:0007669"/>
    <property type="project" value="UniProtKB-KW"/>
</dbReference>
<protein>
    <submittedName>
        <fullName evidence="4">Uncharacterized protein</fullName>
    </submittedName>
</protein>
<organism evidence="4 5">
    <name type="scientific">Dipteronia dyeriana</name>
    <dbReference type="NCBI Taxonomy" id="168575"/>
    <lineage>
        <taxon>Eukaryota</taxon>
        <taxon>Viridiplantae</taxon>
        <taxon>Streptophyta</taxon>
        <taxon>Embryophyta</taxon>
        <taxon>Tracheophyta</taxon>
        <taxon>Spermatophyta</taxon>
        <taxon>Magnoliopsida</taxon>
        <taxon>eudicotyledons</taxon>
        <taxon>Gunneridae</taxon>
        <taxon>Pentapetalae</taxon>
        <taxon>rosids</taxon>
        <taxon>malvids</taxon>
        <taxon>Sapindales</taxon>
        <taxon>Sapindaceae</taxon>
        <taxon>Hippocastanoideae</taxon>
        <taxon>Acereae</taxon>
        <taxon>Dipteronia</taxon>
    </lineage>
</organism>
<sequence length="95" mass="11233">MDFLVNKMEWKTGDIVTYPDILLMNLEKRIIPRCLVIKVLRSKGLVKYNMSLRPIIKLIEKKFLDKFVTKHIDTVPQLLKIYQRKEGLEALNMNS</sequence>
<proteinExistence type="inferred from homology"/>
<dbReference type="EMBL" id="JANJYI010000005">
    <property type="protein sequence ID" value="KAK2649376.1"/>
    <property type="molecule type" value="Genomic_DNA"/>
</dbReference>
<evidence type="ECO:0000256" key="2">
    <source>
        <dbReference type="ARBA" id="ARBA00022472"/>
    </source>
</evidence>
<evidence type="ECO:0000313" key="5">
    <source>
        <dbReference type="Proteomes" id="UP001280121"/>
    </source>
</evidence>
<dbReference type="InterPro" id="IPR003690">
    <property type="entry name" value="MTERF"/>
</dbReference>
<keyword evidence="5" id="KW-1185">Reference proteome</keyword>
<name>A0AAD9U7J8_9ROSI</name>
<dbReference type="Gene3D" id="1.25.70.10">
    <property type="entry name" value="Transcription termination factor 3, mitochondrial"/>
    <property type="match status" value="1"/>
</dbReference>
<dbReference type="AlphaFoldDB" id="A0AAD9U7J8"/>